<feature type="domain" description="KRAB" evidence="15">
    <location>
        <begin position="297"/>
        <end position="368"/>
    </location>
</feature>
<feature type="domain" description="C2H2-type" evidence="14">
    <location>
        <begin position="707"/>
        <end position="735"/>
    </location>
</feature>
<dbReference type="GO" id="GO:0008270">
    <property type="term" value="F:zinc ion binding"/>
    <property type="evidence" value="ECO:0007669"/>
    <property type="project" value="UniProtKB-KW"/>
</dbReference>
<keyword evidence="9 13" id="KW-0238">DNA-binding</keyword>
<feature type="domain" description="C2H2-type" evidence="14">
    <location>
        <begin position="591"/>
        <end position="618"/>
    </location>
</feature>
<keyword evidence="5" id="KW-0677">Repeat</keyword>
<evidence type="ECO:0000259" key="16">
    <source>
        <dbReference type="PROSITE" id="PS50950"/>
    </source>
</evidence>
<dbReference type="InterPro" id="IPR036051">
    <property type="entry name" value="KRAB_dom_sf"/>
</dbReference>
<sequence length="906" mass="102590">MPKCIVSGCKNTTRKATSNRGIKMHGFPYNLDRIKLWLLQTGQNFGDIDYFAQQILDRKKTDAFRLCSAHFLPENYITSGRRVVLRTEAVPTVFPGREAPSVMKSDAPLSSNGLIGGVYEDSSDEDAERIRSDSSCTDRSPLMLVTVEEEEFCPYNNPGNENVCMGSDAFQEDLSPYRTILMVDAGTSTEPLPSKADKCVQCPEFGLSFEKDPWIPHFSQFYRVPCFPPISYSLRYPVPNHRLPLHAWPSQKPSAESIINYMSTYMRSMYSGAEYLPNCPRKETKLENEINCELMLSDFNKVAVYFSKEEWGCLKKEQKDLYKEVLMENYQILCSLGRANIKPPVISKIEQGLEPYAEDPWQMEDLSPFTNNIGRAHVKPSVITNAEDAREPCAMDQWRPSGGPPITNKLEAGLTSPLHEGSICNWSQLHHGFDFKPGLSDPHENPYTALDLSVIKRGKQSFEHSLPKQEKIHPGNGSFPCLECGNTFPTLTQLMKHQRIHEGNGQYSCSECGKCFKSKSYLTIHQRTHTGEKPYLCSECGEGFISMSHLVVHHRVHVGMVQFICPECGDSFARKSELARHQRLHLGEAPYLCPECGKGFKRKSDLLSHHKSHAEERPYARGQCDKIYSRRSDLLVHQTTHAGEKPFSCTICGEGFIKNSDVIRHYKTHSVEKPFKCLECGKGFSKNTCLLKHLDKHLVPEEEEKPFMCSQCGESFTSTNDLAEHEMTGHVEEKSFICSECGKSFGDISSLVTHQMNHRGERSFACFECGKCFTKDLYLVRHQRSHTDNKSFLCSECGKCFTSKSDLDIHETIHMVEKSFVCSECGKCFSQKANLLTHQRNHKGKKSFACSECGKSFTKNLYLVRHQRIHTGEKSFVCPECGKCFTSKSDLDIHEIIHRTDAPTAP</sequence>
<dbReference type="GO" id="GO:0005634">
    <property type="term" value="C:nucleus"/>
    <property type="evidence" value="ECO:0007669"/>
    <property type="project" value="UniProtKB-SubCell"/>
</dbReference>
<feature type="domain" description="C2H2-type" evidence="14">
    <location>
        <begin position="675"/>
        <end position="702"/>
    </location>
</feature>
<dbReference type="FunFam" id="3.30.160.60:FF:000363">
    <property type="entry name" value="Zinc finger protein 239"/>
    <property type="match status" value="2"/>
</dbReference>
<dbReference type="GO" id="GO:0000981">
    <property type="term" value="F:DNA-binding transcription factor activity, RNA polymerase II-specific"/>
    <property type="evidence" value="ECO:0007669"/>
    <property type="project" value="TreeGrafter"/>
</dbReference>
<dbReference type="Proteomes" id="UP000694569">
    <property type="component" value="Unplaced"/>
</dbReference>
<protein>
    <submittedName>
        <fullName evidence="17">Uncharacterized protein</fullName>
    </submittedName>
</protein>
<feature type="domain" description="C2H2-type" evidence="14">
    <location>
        <begin position="736"/>
        <end position="763"/>
    </location>
</feature>
<feature type="domain" description="C2H2-type" evidence="14">
    <location>
        <begin position="507"/>
        <end position="534"/>
    </location>
</feature>
<proteinExistence type="inferred from homology"/>
<dbReference type="Ensembl" id="ENSLLET00000045995.1">
    <property type="protein sequence ID" value="ENSLLEP00000044219.1"/>
    <property type="gene ID" value="ENSLLEG00000028105.1"/>
</dbReference>
<evidence type="ECO:0000256" key="11">
    <source>
        <dbReference type="ARBA" id="ARBA00023242"/>
    </source>
</evidence>
<feature type="domain" description="C2H2-type" evidence="14">
    <location>
        <begin position="563"/>
        <end position="590"/>
    </location>
</feature>
<comment type="subcellular location">
    <subcellularLocation>
        <location evidence="2">Nucleus</location>
    </subcellularLocation>
</comment>
<evidence type="ECO:0000256" key="3">
    <source>
        <dbReference type="ARBA" id="ARBA00006991"/>
    </source>
</evidence>
<evidence type="ECO:0000256" key="13">
    <source>
        <dbReference type="PROSITE-ProRule" id="PRU00309"/>
    </source>
</evidence>
<feature type="domain" description="C2H2-type" evidence="14">
    <location>
        <begin position="764"/>
        <end position="791"/>
    </location>
</feature>
<dbReference type="PROSITE" id="PS50805">
    <property type="entry name" value="KRAB"/>
    <property type="match status" value="1"/>
</dbReference>
<reference evidence="17" key="2">
    <citation type="submission" date="2025-09" db="UniProtKB">
        <authorList>
            <consortium name="Ensembl"/>
        </authorList>
    </citation>
    <scope>IDENTIFICATION</scope>
</reference>
<dbReference type="FunFam" id="3.30.160.60:FF:000620">
    <property type="entry name" value="Zinc finger protein 263"/>
    <property type="match status" value="1"/>
</dbReference>
<reference evidence="17" key="1">
    <citation type="submission" date="2025-08" db="UniProtKB">
        <authorList>
            <consortium name="Ensembl"/>
        </authorList>
    </citation>
    <scope>IDENTIFICATION</scope>
</reference>
<dbReference type="CDD" id="cd07765">
    <property type="entry name" value="KRAB_A-box"/>
    <property type="match status" value="1"/>
</dbReference>
<dbReference type="InterPro" id="IPR001909">
    <property type="entry name" value="KRAB"/>
</dbReference>
<feature type="domain" description="C2H2-type" evidence="14">
    <location>
        <begin position="647"/>
        <end position="674"/>
    </location>
</feature>
<dbReference type="FunFam" id="3.30.160.60:FF:000099">
    <property type="entry name" value="Zinc finger protein 79"/>
    <property type="match status" value="1"/>
</dbReference>
<evidence type="ECO:0000256" key="8">
    <source>
        <dbReference type="ARBA" id="ARBA00023015"/>
    </source>
</evidence>
<evidence type="ECO:0000256" key="10">
    <source>
        <dbReference type="ARBA" id="ARBA00023163"/>
    </source>
</evidence>
<evidence type="ECO:0000259" key="15">
    <source>
        <dbReference type="PROSITE" id="PS50805"/>
    </source>
</evidence>
<evidence type="ECO:0000256" key="6">
    <source>
        <dbReference type="ARBA" id="ARBA00022771"/>
    </source>
</evidence>
<dbReference type="PROSITE" id="PS50157">
    <property type="entry name" value="ZINC_FINGER_C2H2_2"/>
    <property type="match status" value="15"/>
</dbReference>
<comment type="function">
    <text evidence="1">May be involved in transcriptional regulation.</text>
</comment>
<keyword evidence="7" id="KW-0862">Zinc</keyword>
<dbReference type="Pfam" id="PF01352">
    <property type="entry name" value="KRAB"/>
    <property type="match status" value="1"/>
</dbReference>
<feature type="domain" description="C2H2-type" evidence="14">
    <location>
        <begin position="792"/>
        <end position="819"/>
    </location>
</feature>
<evidence type="ECO:0000313" key="18">
    <source>
        <dbReference type="Proteomes" id="UP000694569"/>
    </source>
</evidence>
<dbReference type="Pfam" id="PF05485">
    <property type="entry name" value="THAP"/>
    <property type="match status" value="1"/>
</dbReference>
<accession>A0A8C5QX81</accession>
<dbReference type="OrthoDB" id="9898937at2759"/>
<evidence type="ECO:0000256" key="7">
    <source>
        <dbReference type="ARBA" id="ARBA00022833"/>
    </source>
</evidence>
<keyword evidence="11" id="KW-0539">Nucleus</keyword>
<dbReference type="GeneTree" id="ENSGT01150000286944"/>
<dbReference type="InterPro" id="IPR013087">
    <property type="entry name" value="Znf_C2H2_type"/>
</dbReference>
<dbReference type="Gene3D" id="3.30.160.60">
    <property type="entry name" value="Classic Zinc Finger"/>
    <property type="match status" value="14"/>
</dbReference>
<keyword evidence="8" id="KW-0805">Transcription regulation</keyword>
<dbReference type="FunFam" id="3.30.160.60:FF:000812">
    <property type="entry name" value="zinc finger protein 23 isoform X2"/>
    <property type="match status" value="1"/>
</dbReference>
<evidence type="ECO:0000256" key="5">
    <source>
        <dbReference type="ARBA" id="ARBA00022737"/>
    </source>
</evidence>
<evidence type="ECO:0000256" key="4">
    <source>
        <dbReference type="ARBA" id="ARBA00022723"/>
    </source>
</evidence>
<dbReference type="AlphaFoldDB" id="A0A8C5QX81"/>
<dbReference type="SUPFAM" id="SSF57667">
    <property type="entry name" value="beta-beta-alpha zinc fingers"/>
    <property type="match status" value="8"/>
</dbReference>
<feature type="domain" description="C2H2-type" evidence="14">
    <location>
        <begin position="619"/>
        <end position="646"/>
    </location>
</feature>
<comment type="similarity">
    <text evidence="3">Belongs to the krueppel C2H2-type zinc-finger protein family.</text>
</comment>
<dbReference type="SUPFAM" id="SSF57716">
    <property type="entry name" value="Glucocorticoid receptor-like (DNA-binding domain)"/>
    <property type="match status" value="1"/>
</dbReference>
<feature type="domain" description="C2H2-type" evidence="14">
    <location>
        <begin position="535"/>
        <end position="562"/>
    </location>
</feature>
<feature type="domain" description="C2H2-type" evidence="14">
    <location>
        <begin position="848"/>
        <end position="875"/>
    </location>
</feature>
<evidence type="ECO:0000256" key="2">
    <source>
        <dbReference type="ARBA" id="ARBA00004123"/>
    </source>
</evidence>
<dbReference type="SMART" id="SM00355">
    <property type="entry name" value="ZnF_C2H2"/>
    <property type="match status" value="15"/>
</dbReference>
<dbReference type="SMART" id="SM00692">
    <property type="entry name" value="DM3"/>
    <property type="match status" value="1"/>
</dbReference>
<keyword evidence="4" id="KW-0479">Metal-binding</keyword>
<dbReference type="Gene3D" id="6.10.140.140">
    <property type="match status" value="1"/>
</dbReference>
<keyword evidence="6 12" id="KW-0863">Zinc-finger</keyword>
<dbReference type="InterPro" id="IPR006612">
    <property type="entry name" value="THAP_Znf"/>
</dbReference>
<dbReference type="FunFam" id="3.30.160.60:FF:000706">
    <property type="entry name" value="Zinc finger protein"/>
    <property type="match status" value="1"/>
</dbReference>
<evidence type="ECO:0000259" key="14">
    <source>
        <dbReference type="PROSITE" id="PS50157"/>
    </source>
</evidence>
<feature type="domain" description="C2H2-type" evidence="14">
    <location>
        <begin position="479"/>
        <end position="506"/>
    </location>
</feature>
<evidence type="ECO:0000256" key="12">
    <source>
        <dbReference type="PROSITE-ProRule" id="PRU00042"/>
    </source>
</evidence>
<dbReference type="PANTHER" id="PTHR24384">
    <property type="entry name" value="FINGER PUTATIVE TRANSCRIPTION FACTOR FAMILY-RELATED"/>
    <property type="match status" value="1"/>
</dbReference>
<dbReference type="SMART" id="SM00349">
    <property type="entry name" value="KRAB"/>
    <property type="match status" value="1"/>
</dbReference>
<dbReference type="FunFam" id="3.30.160.60:FF:002343">
    <property type="entry name" value="Zinc finger protein 33A"/>
    <property type="match status" value="3"/>
</dbReference>
<dbReference type="Pfam" id="PF13912">
    <property type="entry name" value="zf-C2H2_6"/>
    <property type="match status" value="1"/>
</dbReference>
<dbReference type="PROSITE" id="PS50950">
    <property type="entry name" value="ZF_THAP"/>
    <property type="match status" value="1"/>
</dbReference>
<dbReference type="FunFam" id="3.30.160.60:FF:000218">
    <property type="entry name" value="Zinc finger protein 10"/>
    <property type="match status" value="1"/>
</dbReference>
<keyword evidence="18" id="KW-1185">Reference proteome</keyword>
<dbReference type="FunFam" id="3.30.160.60:FF:000295">
    <property type="entry name" value="zinc finger protein 19"/>
    <property type="match status" value="1"/>
</dbReference>
<organism evidence="17 18">
    <name type="scientific">Leptobrachium leishanense</name>
    <name type="common">Leishan spiny toad</name>
    <dbReference type="NCBI Taxonomy" id="445787"/>
    <lineage>
        <taxon>Eukaryota</taxon>
        <taxon>Metazoa</taxon>
        <taxon>Chordata</taxon>
        <taxon>Craniata</taxon>
        <taxon>Vertebrata</taxon>
        <taxon>Euteleostomi</taxon>
        <taxon>Amphibia</taxon>
        <taxon>Batrachia</taxon>
        <taxon>Anura</taxon>
        <taxon>Pelobatoidea</taxon>
        <taxon>Megophryidae</taxon>
        <taxon>Leptobrachium</taxon>
    </lineage>
</organism>
<feature type="domain" description="C2H2-type" evidence="14">
    <location>
        <begin position="820"/>
        <end position="847"/>
    </location>
</feature>
<name>A0A8C5QX81_9ANUR</name>
<dbReference type="InterPro" id="IPR050752">
    <property type="entry name" value="C2H2-ZF_domain"/>
</dbReference>
<dbReference type="SUPFAM" id="SSF109640">
    <property type="entry name" value="KRAB domain (Kruppel-associated box)"/>
    <property type="match status" value="1"/>
</dbReference>
<feature type="domain" description="C2H2-type" evidence="14">
    <location>
        <begin position="876"/>
        <end position="903"/>
    </location>
</feature>
<feature type="domain" description="THAP-type" evidence="16">
    <location>
        <begin position="1"/>
        <end position="94"/>
    </location>
</feature>
<dbReference type="SMART" id="SM00980">
    <property type="entry name" value="THAP"/>
    <property type="match status" value="1"/>
</dbReference>
<dbReference type="GO" id="GO:0000978">
    <property type="term" value="F:RNA polymerase II cis-regulatory region sequence-specific DNA binding"/>
    <property type="evidence" value="ECO:0007669"/>
    <property type="project" value="TreeGrafter"/>
</dbReference>
<dbReference type="InterPro" id="IPR036236">
    <property type="entry name" value="Znf_C2H2_sf"/>
</dbReference>
<keyword evidence="10" id="KW-0804">Transcription</keyword>
<dbReference type="PANTHER" id="PTHR24384:SF218">
    <property type="entry name" value="ZINC FINGER PROTEIN 502"/>
    <property type="match status" value="1"/>
</dbReference>
<evidence type="ECO:0000313" key="17">
    <source>
        <dbReference type="Ensembl" id="ENSLLEP00000044219.1"/>
    </source>
</evidence>
<evidence type="ECO:0000256" key="9">
    <source>
        <dbReference type="ARBA" id="ARBA00023125"/>
    </source>
</evidence>
<evidence type="ECO:0000256" key="1">
    <source>
        <dbReference type="ARBA" id="ARBA00003767"/>
    </source>
</evidence>
<dbReference type="Pfam" id="PF00096">
    <property type="entry name" value="zf-C2H2"/>
    <property type="match status" value="13"/>
</dbReference>
<dbReference type="FunFam" id="3.30.160.60:FF:000100">
    <property type="entry name" value="Zinc finger 45-like"/>
    <property type="match status" value="1"/>
</dbReference>
<dbReference type="PROSITE" id="PS00028">
    <property type="entry name" value="ZINC_FINGER_C2H2_1"/>
    <property type="match status" value="14"/>
</dbReference>
<dbReference type="FunFam" id="3.30.160.60:FF:000446">
    <property type="entry name" value="Zinc finger protein"/>
    <property type="match status" value="1"/>
</dbReference>